<reference evidence="1" key="1">
    <citation type="journal article" date="2021" name="Front. Microbiol.">
        <title>Comprehensive Comparative Genomics and Phenotyping of Methylobacterium Species.</title>
        <authorList>
            <person name="Alessa O."/>
            <person name="Ogura Y."/>
            <person name="Fujitani Y."/>
            <person name="Takami H."/>
            <person name="Hayashi T."/>
            <person name="Sahin N."/>
            <person name="Tani A."/>
        </authorList>
    </citation>
    <scope>NUCLEOTIDE SEQUENCE</scope>
    <source>
        <strain evidence="1">DSM 17168</strain>
    </source>
</reference>
<dbReference type="SUPFAM" id="SSF103084">
    <property type="entry name" value="Holliday junction resolvase RusA"/>
    <property type="match status" value="1"/>
</dbReference>
<dbReference type="Proteomes" id="UP001055153">
    <property type="component" value="Unassembled WGS sequence"/>
</dbReference>
<evidence type="ECO:0000313" key="2">
    <source>
        <dbReference type="Proteomes" id="UP001055153"/>
    </source>
</evidence>
<dbReference type="Gene3D" id="3.30.1330.70">
    <property type="entry name" value="Holliday junction resolvase RusA"/>
    <property type="match status" value="1"/>
</dbReference>
<accession>A0ABQ4S8B2</accession>
<keyword evidence="2" id="KW-1185">Reference proteome</keyword>
<dbReference type="EMBL" id="BPQQ01000016">
    <property type="protein sequence ID" value="GJD99425.1"/>
    <property type="molecule type" value="Genomic_DNA"/>
</dbReference>
<evidence type="ECO:0000313" key="1">
    <source>
        <dbReference type="EMBL" id="GJD99425.1"/>
    </source>
</evidence>
<sequence length="160" mass="18228">MAPCREAERFAQQGMHRIVSVQDTLYPLEFFIAATPISLQASGRSRERWKTMVRDAARDRIHETDGLGFLDHRPVSLTIYYFPEAVMQGDIDNIVKPIMDALIHIAYMSDQAVERVLVQKFEPESDSAIVEPSAQLLAVLAVVKPVVYVRVDDDLSWRRL</sequence>
<name>A0ABQ4S8B2_9HYPH</name>
<comment type="caution">
    <text evidence="1">The sequence shown here is derived from an EMBL/GenBank/DDBJ whole genome shotgun (WGS) entry which is preliminary data.</text>
</comment>
<reference evidence="1" key="2">
    <citation type="submission" date="2021-08" db="EMBL/GenBank/DDBJ databases">
        <authorList>
            <person name="Tani A."/>
            <person name="Ola A."/>
            <person name="Ogura Y."/>
            <person name="Katsura K."/>
            <person name="Hayashi T."/>
        </authorList>
    </citation>
    <scope>NUCLEOTIDE SEQUENCE</scope>
    <source>
        <strain evidence="1">DSM 17168</strain>
    </source>
</reference>
<dbReference type="InterPro" id="IPR008822">
    <property type="entry name" value="Endonuclease_RusA-like"/>
</dbReference>
<gene>
    <name evidence="1" type="ORF">GMJLKIPL_1342</name>
</gene>
<organism evidence="1 2">
    <name type="scientific">Methylobacterium isbiliense</name>
    <dbReference type="NCBI Taxonomy" id="315478"/>
    <lineage>
        <taxon>Bacteria</taxon>
        <taxon>Pseudomonadati</taxon>
        <taxon>Pseudomonadota</taxon>
        <taxon>Alphaproteobacteria</taxon>
        <taxon>Hyphomicrobiales</taxon>
        <taxon>Methylobacteriaceae</taxon>
        <taxon>Methylobacterium</taxon>
    </lineage>
</organism>
<proteinExistence type="predicted"/>
<dbReference type="Pfam" id="PF05866">
    <property type="entry name" value="RusA"/>
    <property type="match status" value="1"/>
</dbReference>
<dbReference type="InterPro" id="IPR036614">
    <property type="entry name" value="RusA-like_sf"/>
</dbReference>
<protein>
    <submittedName>
        <fullName evidence="1">Uncharacterized protein</fullName>
    </submittedName>
</protein>